<comment type="caution">
    <text evidence="3">The sequence shown here is derived from an EMBL/GenBank/DDBJ whole genome shotgun (WGS) entry which is preliminary data.</text>
</comment>
<reference evidence="3 4" key="1">
    <citation type="submission" date="2022-05" db="EMBL/GenBank/DDBJ databases">
        <authorList>
            <consortium name="Genoscope - CEA"/>
            <person name="William W."/>
        </authorList>
    </citation>
    <scope>NUCLEOTIDE SEQUENCE [LARGE SCALE GENOMIC DNA]</scope>
</reference>
<dbReference type="InterPro" id="IPR007110">
    <property type="entry name" value="Ig-like_dom"/>
</dbReference>
<accession>A0ABN8N3F3</accession>
<evidence type="ECO:0000313" key="3">
    <source>
        <dbReference type="EMBL" id="CAH3039040.1"/>
    </source>
</evidence>
<proteinExistence type="predicted"/>
<evidence type="ECO:0000259" key="2">
    <source>
        <dbReference type="PROSITE" id="PS50835"/>
    </source>
</evidence>
<dbReference type="InterPro" id="IPR013783">
    <property type="entry name" value="Ig-like_fold"/>
</dbReference>
<dbReference type="PROSITE" id="PS50835">
    <property type="entry name" value="IG_LIKE"/>
    <property type="match status" value="1"/>
</dbReference>
<dbReference type="EMBL" id="CALNXK010000007">
    <property type="protein sequence ID" value="CAH3039040.1"/>
    <property type="molecule type" value="Genomic_DNA"/>
</dbReference>
<name>A0ABN8N3F3_9CNID</name>
<dbReference type="Gene3D" id="2.60.40.10">
    <property type="entry name" value="Immunoglobulins"/>
    <property type="match status" value="1"/>
</dbReference>
<feature type="domain" description="Ig-like" evidence="2">
    <location>
        <begin position="95"/>
        <end position="172"/>
    </location>
</feature>
<keyword evidence="4" id="KW-1185">Reference proteome</keyword>
<evidence type="ECO:0000313" key="4">
    <source>
        <dbReference type="Proteomes" id="UP001159405"/>
    </source>
</evidence>
<dbReference type="SMART" id="SM00409">
    <property type="entry name" value="IG"/>
    <property type="match status" value="1"/>
</dbReference>
<feature type="non-terminal residue" evidence="3">
    <location>
        <position position="1"/>
    </location>
</feature>
<keyword evidence="1" id="KW-0393">Immunoglobulin domain</keyword>
<dbReference type="PANTHER" id="PTHR10075:SF14">
    <property type="entry name" value="CELL ADHESION MOLECULE DSCAM2-RELATED"/>
    <property type="match status" value="1"/>
</dbReference>
<dbReference type="Proteomes" id="UP001159405">
    <property type="component" value="Unassembled WGS sequence"/>
</dbReference>
<dbReference type="SMART" id="SM00408">
    <property type="entry name" value="IGc2"/>
    <property type="match status" value="1"/>
</dbReference>
<organism evidence="3 4">
    <name type="scientific">Porites lobata</name>
    <dbReference type="NCBI Taxonomy" id="104759"/>
    <lineage>
        <taxon>Eukaryota</taxon>
        <taxon>Metazoa</taxon>
        <taxon>Cnidaria</taxon>
        <taxon>Anthozoa</taxon>
        <taxon>Hexacorallia</taxon>
        <taxon>Scleractinia</taxon>
        <taxon>Fungiina</taxon>
        <taxon>Poritidae</taxon>
        <taxon>Porites</taxon>
    </lineage>
</organism>
<dbReference type="Pfam" id="PF13927">
    <property type="entry name" value="Ig_3"/>
    <property type="match status" value="1"/>
</dbReference>
<protein>
    <recommendedName>
        <fullName evidence="2">Ig-like domain-containing protein</fullName>
    </recommendedName>
</protein>
<sequence>YLFPGFYKHCANSIFCPSCIRQVYLNFFGRSLCLASVSPSEFDCTPHHFSSILTAPDTVGTYNIKMEEKLAYKCETSRTSSKGSVVGTVFIEEPPSIANKTDPPTVFTGDSFILNCSAKGYPTPVVRWFKDGSLIYQNTSLAFPSLNQSDTGLYMCNASNIAGSDTYEVQLVVRERRPILQQRVLILNASDNLLANDSVTFTIFLTHDALSSDHAWNVVLVWILPHYARFLRHVPKKNITNPYPGEYQIKVGKIDLTFSMEINITVQIDPESKLSTGGHFLSIPTYIMYEKRMSGDANEMFVGSIEAVTVNFTAKEGTPRGFLMHPLSNEVYLCKEKKSDLDPSCYVSTDGVKWTGIDRRVKIIVGMIVRGLEKMIFAKTSDNQCHMFSVNGHIWSCIVSEEWEKESSSEDFAHVVYVPPHLKSETPQDGFIFTKKDGTVSYGGIKHLRMFKTLA</sequence>
<dbReference type="PANTHER" id="PTHR10075">
    <property type="entry name" value="BASIGIN RELATED"/>
    <property type="match status" value="1"/>
</dbReference>
<evidence type="ECO:0000256" key="1">
    <source>
        <dbReference type="ARBA" id="ARBA00023319"/>
    </source>
</evidence>
<gene>
    <name evidence="3" type="ORF">PLOB_00042886</name>
</gene>
<dbReference type="SUPFAM" id="SSF48726">
    <property type="entry name" value="Immunoglobulin"/>
    <property type="match status" value="1"/>
</dbReference>
<dbReference type="InterPro" id="IPR036179">
    <property type="entry name" value="Ig-like_dom_sf"/>
</dbReference>
<dbReference type="InterPro" id="IPR003599">
    <property type="entry name" value="Ig_sub"/>
</dbReference>
<dbReference type="InterPro" id="IPR003598">
    <property type="entry name" value="Ig_sub2"/>
</dbReference>